<dbReference type="EMBL" id="FNYW01000004">
    <property type="protein sequence ID" value="SEI58867.1"/>
    <property type="molecule type" value="Genomic_DNA"/>
</dbReference>
<name>A0A1H6S277_9LACT</name>
<reference evidence="2" key="1">
    <citation type="submission" date="2016-10" db="EMBL/GenBank/DDBJ databases">
        <authorList>
            <person name="Varghese N."/>
            <person name="Submissions S."/>
        </authorList>
    </citation>
    <scope>NUCLEOTIDE SEQUENCE [LARGE SCALE GENOMIC DNA]</scope>
    <source>
        <strain evidence="2">DSM 25751</strain>
    </source>
</reference>
<proteinExistence type="predicted"/>
<dbReference type="Proteomes" id="UP000198564">
    <property type="component" value="Unassembled WGS sequence"/>
</dbReference>
<accession>A0A1H6S277</accession>
<dbReference type="AlphaFoldDB" id="A0A1H6S277"/>
<organism evidence="1 2">
    <name type="scientific">Alkalibacterium gilvum</name>
    <dbReference type="NCBI Taxonomy" id="1130080"/>
    <lineage>
        <taxon>Bacteria</taxon>
        <taxon>Bacillati</taxon>
        <taxon>Bacillota</taxon>
        <taxon>Bacilli</taxon>
        <taxon>Lactobacillales</taxon>
        <taxon>Carnobacteriaceae</taxon>
        <taxon>Alkalibacterium</taxon>
    </lineage>
</organism>
<dbReference type="STRING" id="1130080.SAMN04488113_10475"/>
<keyword evidence="2" id="KW-1185">Reference proteome</keyword>
<dbReference type="RefSeq" id="WP_091632959.1">
    <property type="nucleotide sequence ID" value="NZ_FNYW01000004.1"/>
</dbReference>
<protein>
    <submittedName>
        <fullName evidence="1">Uncharacterized protein</fullName>
    </submittedName>
</protein>
<evidence type="ECO:0000313" key="2">
    <source>
        <dbReference type="Proteomes" id="UP000198564"/>
    </source>
</evidence>
<sequence>MNRFKARLKKLEAIRQPNNDIAERAEAIERYLKDGTPIPECLLEDKQPMGERWKQMIKKYLG</sequence>
<evidence type="ECO:0000313" key="1">
    <source>
        <dbReference type="EMBL" id="SEI58867.1"/>
    </source>
</evidence>
<gene>
    <name evidence="1" type="ORF">SAMN04488113_10475</name>
</gene>